<feature type="region of interest" description="Disordered" evidence="2">
    <location>
        <begin position="197"/>
        <end position="386"/>
    </location>
</feature>
<feature type="compositionally biased region" description="Basic residues" evidence="2">
    <location>
        <begin position="639"/>
        <end position="659"/>
    </location>
</feature>
<organism evidence="4 5">
    <name type="scientific">Bicyclus anynana</name>
    <name type="common">Squinting bush brown butterfly</name>
    <dbReference type="NCBI Taxonomy" id="110368"/>
    <lineage>
        <taxon>Eukaryota</taxon>
        <taxon>Metazoa</taxon>
        <taxon>Ecdysozoa</taxon>
        <taxon>Arthropoda</taxon>
        <taxon>Hexapoda</taxon>
        <taxon>Insecta</taxon>
        <taxon>Pterygota</taxon>
        <taxon>Neoptera</taxon>
        <taxon>Endopterygota</taxon>
        <taxon>Lepidoptera</taxon>
        <taxon>Glossata</taxon>
        <taxon>Ditrysia</taxon>
        <taxon>Papilionoidea</taxon>
        <taxon>Nymphalidae</taxon>
        <taxon>Satyrinae</taxon>
        <taxon>Satyrini</taxon>
        <taxon>Mycalesina</taxon>
        <taxon>Bicyclus</taxon>
    </lineage>
</organism>
<feature type="compositionally biased region" description="Basic and acidic residues" evidence="2">
    <location>
        <begin position="569"/>
        <end position="579"/>
    </location>
</feature>
<proteinExistence type="predicted"/>
<sequence length="1714" mass="192843">MSGKSYTMKEMKAIVEYLTEHRAYGEIKGRKMWMDLASSNITTRTWQSLKETFLKRILPDIHNPYYRLSVTQISSFQQGQDIEKRLNNRLEIRSTSRNSDNEGVKEKDTKKPENENGINKDMAGEDSKQLHLRASTETLVLENCYETAEEIIKDLQSQGDNEAEDKESQPTKSLRELITYSDPLTPMLQSVIDDFATDDEDSESRMQIVEPEDIPDKNNETTTNNETIEISDSEGNDLQGETNHKQTDKPDADQSSPNTKDQKSVTSNSKETEANNENSTTLPTEINGTNNSKDSSAVNIGEDGTKDINNLEDNSAVKIGEEDNSKRSSEVTQNNSADTLLPGNQEAFEEKIKDKSDENNKSLNRKLSLRKGRKRANSQDLETKNKKRLISKVKSISDTEKFNSTIGKDFNISKLNKSAPEDKHETPINMDTEKCDSVEELVAENTQNTVTQNPVQIQNPCLNNVNLYAEQFSTEKYIDSDENRKKEDKTDKDQKIKNIDNEIKNSQDISKIQINKDNKTKKIVNEKSVNKNTDNDNNMNKNENNENMTKITVNNEKTKATIHEHKINKKNSKEQDKENSAAILTSDQENENVVTLNHSDSASEGINDVNTGRDRFARIQRDRTLANKFGFATGGTAIRRPRRSTNRRRRNTSHSHSRAFHMSSESSDWTSNTSSEYVSSPPRKKGPKGRYTRKYLKPGSARILSLQEEGGLFVMCGKKIYPVVKHGKIVKNYTSYMAEDDVDHEESFWKLKYVEEKKRTAELTKLLNEAKENRKGPCVEEPSRVLPVLPATTENNDDCITISDDTVQQEVVKLPSVAVPAEVVRPVPAPNPTVDEKTVKIKFIKMNEEVQLEGHWSQLNPMLAQVAQLFQKEPTPSTITSKTDLAAEPMVQDGKCTPIEEVVEKVNRREKEIAEEIERLDKEEISASEGVREIQKQNNYRKRVTEVITTDNEIVGVMERHREETPASVSSVSTQNITKRKGRPRKVSPALTPSPAKKTKVDVVTEENGTAEQTTAEENGRPVRARRTKATKTLNSDTDQSDRTYIVNTRKSTPRQYTPRKSTPRKTDIVVDEDENILYKFPPHSVSTRKSNTNKPTVNAMENTDRRKSKRATKILSLAENITNSMEKTHNDINNSRICMKNGKETGITIPSEGHCSTHLQHTPNLNITEDLSESSNSFQIDHIESMTFQNSSVESESYRMLMNKKPLHIKNTSKLEKIREVDLAANLDTNEDVFNEITNSGNADLNNKENLDILQVDIDNENSSNVSLPTSPVLSIVENISISKNLLSSMDLEEYAISDKPEDIDGDEQIMLNGLMTPNADVSMALMEQECGIEKVCDDGQAYHYNLSNFKDPAISDSLLKKINTINIDDPTASDSLSVKLRNLILESTKKKLRRVSIDTENIKGKSAPKGAKSKKRSSTPRKKQRKQTITEPQIVVEHTETCSQRGRESCPPIIIVSEHKNNEMINAPVTESSHHLTAKPSRRNKKKDTIKVKILKPKTKAKANSCEEIHKADFTDSGINATVSEIKLSSDDSVEYIHNHSDTCLNAHECMGDSVQIVDNTANSILSLDTNSAYSDIACHVSRGNLMHDLCSNDNQDGLDVTKEFNFAEIRQADSATTTAYHTPIGSQSPPISIMTDDLSVGTPEEPVRNSNWYLLSEQESSSSNYFNVNDNSESRYTNFAPLDQIFPITCAVPNLSTITENSKDNGYDVKK</sequence>
<feature type="region of interest" description="Disordered" evidence="2">
    <location>
        <begin position="155"/>
        <end position="174"/>
    </location>
</feature>
<feature type="compositionally biased region" description="Polar residues" evidence="2">
    <location>
        <begin position="253"/>
        <end position="298"/>
    </location>
</feature>
<evidence type="ECO:0000256" key="2">
    <source>
        <dbReference type="SAM" id="MobiDB-lite"/>
    </source>
</evidence>
<evidence type="ECO:0000256" key="1">
    <source>
        <dbReference type="ARBA" id="ARBA00004123"/>
    </source>
</evidence>
<feature type="compositionally biased region" description="Basic and acidic residues" evidence="2">
    <location>
        <begin position="242"/>
        <end position="252"/>
    </location>
</feature>
<evidence type="ECO:0000313" key="5">
    <source>
        <dbReference type="RefSeq" id="XP_052743586.1"/>
    </source>
</evidence>
<feature type="compositionally biased region" description="Polar residues" evidence="2">
    <location>
        <begin position="582"/>
        <end position="591"/>
    </location>
</feature>
<dbReference type="Gene3D" id="1.10.10.60">
    <property type="entry name" value="Homeodomain-like"/>
    <property type="match status" value="1"/>
</dbReference>
<dbReference type="RefSeq" id="XP_052743586.1">
    <property type="nucleotide sequence ID" value="XM_052887626.1"/>
</dbReference>
<feature type="domain" description="TERF2-interacting telomeric protein 1 Myb" evidence="3">
    <location>
        <begin position="6"/>
        <end position="57"/>
    </location>
</feature>
<feature type="compositionally biased region" description="Basic and acidic residues" evidence="2">
    <location>
        <begin position="319"/>
        <end position="329"/>
    </location>
</feature>
<gene>
    <name evidence="5" type="primary">LOC112055705</name>
</gene>
<feature type="compositionally biased region" description="Basic and acidic residues" evidence="2">
    <location>
        <begin position="87"/>
        <end position="114"/>
    </location>
</feature>
<feature type="compositionally biased region" description="Basic and acidic residues" evidence="2">
    <location>
        <begin position="348"/>
        <end position="360"/>
    </location>
</feature>
<feature type="compositionally biased region" description="Low complexity" evidence="2">
    <location>
        <begin position="663"/>
        <end position="676"/>
    </location>
</feature>
<dbReference type="InterPro" id="IPR009057">
    <property type="entry name" value="Homeodomain-like_sf"/>
</dbReference>
<dbReference type="GeneID" id="112055705"/>
<dbReference type="Proteomes" id="UP001652582">
    <property type="component" value="Chromosome 20"/>
</dbReference>
<dbReference type="SUPFAM" id="SSF46689">
    <property type="entry name" value="Homeodomain-like"/>
    <property type="match status" value="1"/>
</dbReference>
<feature type="region of interest" description="Disordered" evidence="2">
    <location>
        <begin position="1398"/>
        <end position="1445"/>
    </location>
</feature>
<dbReference type="InterPro" id="IPR015010">
    <property type="entry name" value="TERF2IP_Myb"/>
</dbReference>
<reference evidence="5" key="1">
    <citation type="submission" date="2025-08" db="UniProtKB">
        <authorList>
            <consortium name="RefSeq"/>
        </authorList>
    </citation>
    <scope>IDENTIFICATION</scope>
</reference>
<evidence type="ECO:0000259" key="3">
    <source>
        <dbReference type="Pfam" id="PF08914"/>
    </source>
</evidence>
<feature type="compositionally biased region" description="Basic residues" evidence="2">
    <location>
        <begin position="682"/>
        <end position="693"/>
    </location>
</feature>
<feature type="region of interest" description="Disordered" evidence="2">
    <location>
        <begin position="1083"/>
        <end position="1109"/>
    </location>
</feature>
<protein>
    <submittedName>
        <fullName evidence="5">Uncharacterized protein LOC112055705</fullName>
    </submittedName>
</protein>
<feature type="compositionally biased region" description="Polar residues" evidence="2">
    <location>
        <begin position="1007"/>
        <end position="1017"/>
    </location>
</feature>
<dbReference type="Pfam" id="PF08914">
    <property type="entry name" value="Myb_Rap1"/>
    <property type="match status" value="1"/>
</dbReference>
<name>A0ABM3LX06_BICAN</name>
<feature type="region of interest" description="Disordered" evidence="2">
    <location>
        <begin position="632"/>
        <end position="693"/>
    </location>
</feature>
<accession>A0ABM3LX06</accession>
<feature type="region of interest" description="Disordered" evidence="2">
    <location>
        <begin position="962"/>
        <end position="1043"/>
    </location>
</feature>
<comment type="subcellular location">
    <subcellularLocation>
        <location evidence="1">Nucleus</location>
    </subcellularLocation>
</comment>
<feature type="region of interest" description="Disordered" evidence="2">
    <location>
        <begin position="87"/>
        <end position="130"/>
    </location>
</feature>
<feature type="compositionally biased region" description="Polar residues" evidence="2">
    <location>
        <begin position="967"/>
        <end position="977"/>
    </location>
</feature>
<feature type="compositionally biased region" description="Basic residues" evidence="2">
    <location>
        <begin position="363"/>
        <end position="376"/>
    </location>
</feature>
<evidence type="ECO:0000313" key="4">
    <source>
        <dbReference type="Proteomes" id="UP001652582"/>
    </source>
</evidence>
<feature type="compositionally biased region" description="Polar residues" evidence="2">
    <location>
        <begin position="1085"/>
        <end position="1102"/>
    </location>
</feature>
<feature type="region of interest" description="Disordered" evidence="2">
    <location>
        <begin position="569"/>
        <end position="591"/>
    </location>
</feature>
<feature type="compositionally biased region" description="Basic residues" evidence="2">
    <location>
        <begin position="1413"/>
        <end position="1428"/>
    </location>
</feature>
<keyword evidence="4" id="KW-1185">Reference proteome</keyword>